<feature type="transmembrane region" description="Helical" evidence="3">
    <location>
        <begin position="414"/>
        <end position="441"/>
    </location>
</feature>
<feature type="transmembrane region" description="Helical" evidence="3">
    <location>
        <begin position="291"/>
        <end position="312"/>
    </location>
</feature>
<evidence type="ECO:0000313" key="4">
    <source>
        <dbReference type="EMBL" id="MEC0238843.1"/>
    </source>
</evidence>
<dbReference type="Pfam" id="PF03323">
    <property type="entry name" value="GerA"/>
    <property type="match status" value="1"/>
</dbReference>
<accession>A0ABU6GHE1</accession>
<evidence type="ECO:0000256" key="3">
    <source>
        <dbReference type="SAM" id="Phobius"/>
    </source>
</evidence>
<comment type="similarity">
    <text evidence="1">Belongs to the GerABKA family.</text>
</comment>
<name>A0ABU6GHE1_9BACL</name>
<keyword evidence="3" id="KW-1133">Transmembrane helix</keyword>
<protein>
    <submittedName>
        <fullName evidence="4">Spore germination protein</fullName>
    </submittedName>
</protein>
<dbReference type="EMBL" id="JARLKZ010000002">
    <property type="protein sequence ID" value="MEC0238843.1"/>
    <property type="molecule type" value="Genomic_DNA"/>
</dbReference>
<evidence type="ECO:0000313" key="5">
    <source>
        <dbReference type="Proteomes" id="UP001344632"/>
    </source>
</evidence>
<keyword evidence="2 3" id="KW-0472">Membrane</keyword>
<evidence type="ECO:0000256" key="1">
    <source>
        <dbReference type="ARBA" id="ARBA00005278"/>
    </source>
</evidence>
<dbReference type="PIRSF" id="PIRSF005690">
    <property type="entry name" value="GerBA"/>
    <property type="match status" value="1"/>
</dbReference>
<keyword evidence="5" id="KW-1185">Reference proteome</keyword>
<dbReference type="PANTHER" id="PTHR22550:SF5">
    <property type="entry name" value="LEUCINE ZIPPER PROTEIN 4"/>
    <property type="match status" value="1"/>
</dbReference>
<gene>
    <name evidence="4" type="ORF">P4H66_03025</name>
</gene>
<dbReference type="InterPro" id="IPR004995">
    <property type="entry name" value="Spore_Ger"/>
</dbReference>
<dbReference type="InterPro" id="IPR050768">
    <property type="entry name" value="UPF0353/GerABKA_families"/>
</dbReference>
<dbReference type="Proteomes" id="UP001344632">
    <property type="component" value="Unassembled WGS sequence"/>
</dbReference>
<evidence type="ECO:0000256" key="2">
    <source>
        <dbReference type="ARBA" id="ARBA00023136"/>
    </source>
</evidence>
<sequence length="486" mass="53561">MNLESNDNKTFKTFLQLLAYSGHDSLLPRIEEAFQNAADFQKVCIGTSDTRQIYLCYLMSLAGSDHLKFQLQPTLEDELQTNLSSYSGNKYSAGDFETCEKAICSGKTILCTMDSCNGIILETGNPQQRGLQQPQTENVIQGPMYSFNENYQTNIALVRQRMQTSRLKIWEVSIGEITKTKIGVLYLDGITDPGLIQYTCDKISQIHTDGIQESGELLQLLNEKTGLFPAAVTTERPDRVSASLLNGKIVIVMDGTPFSIMAPGSFFDFWESAEDQYLTPFIAVFLRTLRFMALMLNLFLPGFYVAITSVNIDINRLEISLAAAAGREGVPYPVWIESMLMLILLDCIVEAGVRLPRSISSTVTMVGGVVLGQAIIQANIVSNLLVIVAATTALTNFIVVDYQMGLVQRILKYFILIGAGVLGVLGIVFCFAILVICIARVESFGVSYLTPIGPGARVRSRSLGLLGKSHHFSLTNWITFGKGMRK</sequence>
<comment type="caution">
    <text evidence="4">The sequence shown here is derived from an EMBL/GenBank/DDBJ whole genome shotgun (WGS) entry which is preliminary data.</text>
</comment>
<proteinExistence type="inferred from homology"/>
<reference evidence="4 5" key="1">
    <citation type="submission" date="2023-03" db="EMBL/GenBank/DDBJ databases">
        <title>Bacillus Genome Sequencing.</title>
        <authorList>
            <person name="Dunlap C."/>
        </authorList>
    </citation>
    <scope>NUCLEOTIDE SEQUENCE [LARGE SCALE GENOMIC DNA]</scope>
    <source>
        <strain evidence="4 5">BD-525</strain>
    </source>
</reference>
<dbReference type="RefSeq" id="WP_326085645.1">
    <property type="nucleotide sequence ID" value="NZ_JARLKZ010000002.1"/>
</dbReference>
<dbReference type="PANTHER" id="PTHR22550">
    <property type="entry name" value="SPORE GERMINATION PROTEIN"/>
    <property type="match status" value="1"/>
</dbReference>
<feature type="transmembrane region" description="Helical" evidence="3">
    <location>
        <begin position="384"/>
        <end position="402"/>
    </location>
</feature>
<organism evidence="4 5">
    <name type="scientific">Paenibacillus dokdonensis</name>
    <dbReference type="NCBI Taxonomy" id="2567944"/>
    <lineage>
        <taxon>Bacteria</taxon>
        <taxon>Bacillati</taxon>
        <taxon>Bacillota</taxon>
        <taxon>Bacilli</taxon>
        <taxon>Bacillales</taxon>
        <taxon>Paenibacillaceae</taxon>
        <taxon>Paenibacillus</taxon>
    </lineage>
</organism>
<keyword evidence="3" id="KW-0812">Transmembrane</keyword>